<gene>
    <name evidence="2" type="ORF">J41TS12_09290</name>
</gene>
<keyword evidence="1" id="KW-0732">Signal</keyword>
<protein>
    <recommendedName>
        <fullName evidence="4">DUF4367 domain-containing protein</fullName>
    </recommendedName>
</protein>
<sequence>MPRRWTLIMITTLFALTAASGCGAGAKQIAAREMDKYSMKSAREGNLRQRNSGVTLNGPFLKTLKEECRKRGITLTHETYSEGFEGNLSYSYFINGSAKDYVIVHIYPSEQERTRQIPELYRGKGQNKALEQEETTVISERGKTALVYTSSRTDKSNYSYEIKAAFEQALDRMTR</sequence>
<evidence type="ECO:0000313" key="2">
    <source>
        <dbReference type="EMBL" id="GIO36068.1"/>
    </source>
</evidence>
<dbReference type="Proteomes" id="UP000681162">
    <property type="component" value="Unassembled WGS sequence"/>
</dbReference>
<dbReference type="RefSeq" id="WP_249412875.1">
    <property type="nucleotide sequence ID" value="NZ_BORR01000003.1"/>
</dbReference>
<dbReference type="AlphaFoldDB" id="A0A919XR96"/>
<keyword evidence="3" id="KW-1185">Reference proteome</keyword>
<accession>A0A919XR96</accession>
<feature type="signal peptide" evidence="1">
    <location>
        <begin position="1"/>
        <end position="24"/>
    </location>
</feature>
<feature type="chain" id="PRO_5038070101" description="DUF4367 domain-containing protein" evidence="1">
    <location>
        <begin position="25"/>
        <end position="175"/>
    </location>
</feature>
<dbReference type="EMBL" id="BORR01000003">
    <property type="protein sequence ID" value="GIO36068.1"/>
    <property type="molecule type" value="Genomic_DNA"/>
</dbReference>
<proteinExistence type="predicted"/>
<reference evidence="2 3" key="1">
    <citation type="submission" date="2021-03" db="EMBL/GenBank/DDBJ databases">
        <title>Antimicrobial resistance genes in bacteria isolated from Japanese honey, and their potential for conferring macrolide and lincosamide resistance in the American foulbrood pathogen Paenibacillus larvae.</title>
        <authorList>
            <person name="Okamoto M."/>
            <person name="Kumagai M."/>
            <person name="Kanamori H."/>
            <person name="Takamatsu D."/>
        </authorList>
    </citation>
    <scope>NUCLEOTIDE SEQUENCE [LARGE SCALE GENOMIC DNA]</scope>
    <source>
        <strain evidence="2 3">J41TS12</strain>
    </source>
</reference>
<comment type="caution">
    <text evidence="2">The sequence shown here is derived from an EMBL/GenBank/DDBJ whole genome shotgun (WGS) entry which is preliminary data.</text>
</comment>
<evidence type="ECO:0008006" key="4">
    <source>
        <dbReference type="Google" id="ProtNLM"/>
    </source>
</evidence>
<evidence type="ECO:0000313" key="3">
    <source>
        <dbReference type="Proteomes" id="UP000681162"/>
    </source>
</evidence>
<organism evidence="2 3">
    <name type="scientific">Paenibacillus antibioticophila</name>
    <dbReference type="NCBI Taxonomy" id="1274374"/>
    <lineage>
        <taxon>Bacteria</taxon>
        <taxon>Bacillati</taxon>
        <taxon>Bacillota</taxon>
        <taxon>Bacilli</taxon>
        <taxon>Bacillales</taxon>
        <taxon>Paenibacillaceae</taxon>
        <taxon>Paenibacillus</taxon>
    </lineage>
</organism>
<dbReference type="PROSITE" id="PS51257">
    <property type="entry name" value="PROKAR_LIPOPROTEIN"/>
    <property type="match status" value="1"/>
</dbReference>
<evidence type="ECO:0000256" key="1">
    <source>
        <dbReference type="SAM" id="SignalP"/>
    </source>
</evidence>
<name>A0A919XR96_9BACL</name>